<keyword evidence="2" id="KW-1185">Reference proteome</keyword>
<reference evidence="1 2" key="1">
    <citation type="submission" date="2012-08" db="EMBL/GenBank/DDBJ databases">
        <title>Selection and characterization of a candidate therapeutic bacteriophage that lyses the German Escherichia coli O104:H4 outbreak strain.</title>
        <authorList>
            <person name="Merabishvilli M."/>
            <person name="De Vos D."/>
            <person name="Verbeken G."/>
            <person name="Kropinski A."/>
            <person name="Vandenheuvel D."/>
            <person name="Lavigne R."/>
            <person name="Wattiau P."/>
            <person name="Mast J."/>
            <person name="Ragimbeau C."/>
            <person name="Mossong J."/>
            <person name="Scheres J."/>
            <person name="Chanishvili N."/>
            <person name="Vaneechoutte M."/>
            <person name="Pirnay J.P."/>
        </authorList>
    </citation>
    <scope>NUCLEOTIDE SEQUENCE [LARGE SCALE GENOMIC DNA]</scope>
</reference>
<sequence>MADFSQHFKATFGFDAGNEKVVNVALADKNVNTDAVNVEFFNYHNGITQYDTTRGYDQYGTTIYQNRPYYAKEDITKPAGDFDPTKWQALRTDPRWDYIAATSGDTPLQSGDYIAADGQFANLTFSMPTKPAEGDTITVKDIGGKCGVNELSFLSSGHEFYHNGNVYNRKWYCTTPYAMNYFIFVRNRWHVYQTGTEPRGVYAQPAIDAIQMQNGDQVFRRSSLGNITLVLPKFANNGDMIQTTDLDGLTATNHVTVKVHEHAEEQSIGTSGLKEIIGKRSGHGVFIFDKTENLWRLWDGDQSVRLKPIIDDTRLQPNSYVAVFGDRDVTLTLPTNVEPGDRIQVSMQYMHGNQNCRIITATEDTKILMQKNMVQFPKRSEYPFNGTDTWTGVSELSFNAANDYVPYLEFSYSEGDDGKKYWLVAHAHPIVERVDPTRKDRVGVIALATQDETNKNHEDNPSDEVAVTPKVLANKTANETRRGIARIATQAETHQDTGSNFLDDVIVTPKKLNDCVATEARRGVMEIATQHETNEGLDDTRAITPKKLEERRASEDLAGIAEIVQVGGSAAARRGEAGTGIYNINDHAKIVTPKNINEVKATETSRGVGYLATDAEVQGATESTPQDALLITTRTLTKRTATESRTGIAEIATQEETNLGQSDNHIITPKKLHTRRATETLHGLAEIATQPEFDAGLDDARISTPLKIKTFFENAQRLKVDPTQGLNLTGDLWQGIMISGLDATEDTKGVAKVATTQLTDAGQDDTTIITPKKLQGKKATEGKEGIIRVGTQAETVAGTLANVAISPKNFKYVVQTEDTWKATEARRGFLKVATQENCFVGDNLQGSTQELGNYQHDGIAVTPKGLNYALANFLPKMATAQNSLKLGNVEAAKWARRDIDQTIESNYTFNKNVNVKGDLGCLKSGSFETLSVTKNSTDVPSNGHLVLGKRGVDGHTGITLHGTTASEGMKNSWSIIVGGTGTAQVVDSDAIAFGQINDGGVVEHYAFAVEHNGDATAYRDFIAGRNLYAKQGGLYIVDQSNPAMTRSQDGMLNIGHGGSVNIKAGSQKLTTEIAGQKYQIVHAGNADEVLNRQFVKNAGDTMVGKLTMDNAPIVSVKHEASAATAPAIGNIGFWNMRVTTQNIKETYPEKKNGTLMQWGTDADGLTQLWSPDGTHKHYIRSGTGGQWTAWGEIYTKQNKPTAQEIGAVVAEGGLMNSMTVRDWIKVGNVKIIANNLTRTVDFIWED</sequence>
<dbReference type="KEGG" id="vg:23301277"/>
<evidence type="ECO:0000313" key="2">
    <source>
        <dbReference type="Proteomes" id="UP000203896"/>
    </source>
</evidence>
<evidence type="ECO:0000313" key="1">
    <source>
        <dbReference type="EMBL" id="CEO90852.1"/>
    </source>
</evidence>
<dbReference type="Proteomes" id="UP000203896">
    <property type="component" value="Segment"/>
</dbReference>
<dbReference type="GeneID" id="23301277"/>
<name>A0A0B7MT29_9CAUD</name>
<dbReference type="EMBL" id="HE978309">
    <property type="protein sequence ID" value="CEO90852.1"/>
    <property type="molecule type" value="Genomic_DNA"/>
</dbReference>
<dbReference type="RefSeq" id="YP_009118932.1">
    <property type="nucleotide sequence ID" value="NC_025425.1"/>
</dbReference>
<accession>A0A0B7MT29</accession>
<protein>
    <submittedName>
        <fullName evidence="1">Putative large tail fiber proximal subunit</fullName>
    </submittedName>
</protein>
<gene>
    <name evidence="1" type="ORF">BN201_0249</name>
</gene>
<dbReference type="CDD" id="cd19958">
    <property type="entry name" value="pyocin_knob"/>
    <property type="match status" value="1"/>
</dbReference>
<proteinExistence type="predicted"/>
<organism evidence="1 2">
    <name type="scientific">Enterobacteria phage GEC-3S</name>
    <dbReference type="NCBI Taxonomy" id="1222338"/>
    <lineage>
        <taxon>Viruses</taxon>
        <taxon>Duplodnaviria</taxon>
        <taxon>Heunggongvirae</taxon>
        <taxon>Uroviricota</taxon>
        <taxon>Caudoviricetes</taxon>
        <taxon>Pantevenvirales</taxon>
        <taxon>Straboviridae</taxon>
        <taxon>Krischvirus</taxon>
        <taxon>Krischvirus gec3s</taxon>
    </lineage>
</organism>